<dbReference type="AlphaFoldDB" id="A0A4C1VPU0"/>
<feature type="region of interest" description="Disordered" evidence="1">
    <location>
        <begin position="1"/>
        <end position="22"/>
    </location>
</feature>
<gene>
    <name evidence="2" type="ORF">EVAR_25274_1</name>
</gene>
<keyword evidence="3" id="KW-1185">Reference proteome</keyword>
<reference evidence="2 3" key="1">
    <citation type="journal article" date="2019" name="Commun. Biol.">
        <title>The bagworm genome reveals a unique fibroin gene that provides high tensile strength.</title>
        <authorList>
            <person name="Kono N."/>
            <person name="Nakamura H."/>
            <person name="Ohtoshi R."/>
            <person name="Tomita M."/>
            <person name="Numata K."/>
            <person name="Arakawa K."/>
        </authorList>
    </citation>
    <scope>NUCLEOTIDE SEQUENCE [LARGE SCALE GENOMIC DNA]</scope>
</reference>
<feature type="region of interest" description="Disordered" evidence="1">
    <location>
        <begin position="49"/>
        <end position="81"/>
    </location>
</feature>
<dbReference type="Proteomes" id="UP000299102">
    <property type="component" value="Unassembled WGS sequence"/>
</dbReference>
<name>A0A4C1VPU0_EUMVA</name>
<dbReference type="EMBL" id="BGZK01000381">
    <property type="protein sequence ID" value="GBP40422.1"/>
    <property type="molecule type" value="Genomic_DNA"/>
</dbReference>
<evidence type="ECO:0000313" key="3">
    <source>
        <dbReference type="Proteomes" id="UP000299102"/>
    </source>
</evidence>
<sequence>MRFYFVMQRERGGGSTSSIETARAPLFRSRRFSSGELRFTERKSADIRRCRRRRRDPSVGSGRGTPGGSGRRERRTTSAAGGRVHLSLTPFSIATEQTSHLSYHWQIVSPFVAAINTTKFLSVGQITCWYVNLLSVNHEPQSTDVAFDRRRRRTYLTQIVSQINATAFEIMKSVINSGKG</sequence>
<comment type="caution">
    <text evidence="2">The sequence shown here is derived from an EMBL/GenBank/DDBJ whole genome shotgun (WGS) entry which is preliminary data.</text>
</comment>
<protein>
    <submittedName>
        <fullName evidence="2">Uncharacterized protein</fullName>
    </submittedName>
</protein>
<accession>A0A4C1VPU0</accession>
<organism evidence="2 3">
    <name type="scientific">Eumeta variegata</name>
    <name type="common">Bagworm moth</name>
    <name type="synonym">Eumeta japonica</name>
    <dbReference type="NCBI Taxonomy" id="151549"/>
    <lineage>
        <taxon>Eukaryota</taxon>
        <taxon>Metazoa</taxon>
        <taxon>Ecdysozoa</taxon>
        <taxon>Arthropoda</taxon>
        <taxon>Hexapoda</taxon>
        <taxon>Insecta</taxon>
        <taxon>Pterygota</taxon>
        <taxon>Neoptera</taxon>
        <taxon>Endopterygota</taxon>
        <taxon>Lepidoptera</taxon>
        <taxon>Glossata</taxon>
        <taxon>Ditrysia</taxon>
        <taxon>Tineoidea</taxon>
        <taxon>Psychidae</taxon>
        <taxon>Oiketicinae</taxon>
        <taxon>Eumeta</taxon>
    </lineage>
</organism>
<evidence type="ECO:0000256" key="1">
    <source>
        <dbReference type="SAM" id="MobiDB-lite"/>
    </source>
</evidence>
<evidence type="ECO:0000313" key="2">
    <source>
        <dbReference type="EMBL" id="GBP40422.1"/>
    </source>
</evidence>
<proteinExistence type="predicted"/>